<dbReference type="PATRIC" id="fig|1254432.3.peg.3713"/>
<dbReference type="eggNOG" id="ENOG503466P">
    <property type="taxonomic scope" value="Bacteria"/>
</dbReference>
<dbReference type="KEGG" id="scu:SCE1572_16490"/>
<organism evidence="1 2">
    <name type="scientific">Sorangium cellulosum So0157-2</name>
    <dbReference type="NCBI Taxonomy" id="1254432"/>
    <lineage>
        <taxon>Bacteria</taxon>
        <taxon>Pseudomonadati</taxon>
        <taxon>Myxococcota</taxon>
        <taxon>Polyangia</taxon>
        <taxon>Polyangiales</taxon>
        <taxon>Polyangiaceae</taxon>
        <taxon>Sorangium</taxon>
    </lineage>
</organism>
<accession>S4XUF5</accession>
<evidence type="ECO:0000313" key="1">
    <source>
        <dbReference type="EMBL" id="AGP35956.1"/>
    </source>
</evidence>
<evidence type="ECO:0000313" key="2">
    <source>
        <dbReference type="Proteomes" id="UP000014803"/>
    </source>
</evidence>
<dbReference type="AlphaFoldDB" id="S4XUF5"/>
<dbReference type="EMBL" id="CP003969">
    <property type="protein sequence ID" value="AGP35956.1"/>
    <property type="molecule type" value="Genomic_DNA"/>
</dbReference>
<proteinExistence type="predicted"/>
<dbReference type="Proteomes" id="UP000014803">
    <property type="component" value="Chromosome"/>
</dbReference>
<reference evidence="1 2" key="1">
    <citation type="journal article" date="2013" name="Sci. Rep.">
        <title>Extraordinary expansion of a Sorangium cellulosum genome from an alkaline milieu.</title>
        <authorList>
            <person name="Han K."/>
            <person name="Li Z.F."/>
            <person name="Peng R."/>
            <person name="Zhu L.P."/>
            <person name="Zhou T."/>
            <person name="Wang L.G."/>
            <person name="Li S.G."/>
            <person name="Zhang X.B."/>
            <person name="Hu W."/>
            <person name="Wu Z.H."/>
            <person name="Qin N."/>
            <person name="Li Y.Z."/>
        </authorList>
    </citation>
    <scope>NUCLEOTIDE SEQUENCE [LARGE SCALE GENOMIC DNA]</scope>
    <source>
        <strain evidence="1 2">So0157-2</strain>
    </source>
</reference>
<name>S4XUF5_SORCE</name>
<protein>
    <submittedName>
        <fullName evidence="1">Uncharacterized protein</fullName>
    </submittedName>
</protein>
<dbReference type="HOGENOM" id="CLU_855010_0_0_7"/>
<dbReference type="STRING" id="1254432.SCE1572_16490"/>
<gene>
    <name evidence="1" type="ORF">SCE1572_16490</name>
</gene>
<sequence length="325" mass="35577">MGGTAGWVLNFSCGAASGRLRLLAYNNGWGPAEALHISASEPLLDQLFDAAPRSNVLRVEAGAGAVEALELALPSARPSGLAVLDEAIDGRRALLATLPKRMMSRDASVLVDPRYKAVLSARERWHLGEYFDDLARGEPASAPRQRWHIEYLSGLDVRAVPINTIDVRYTFTDATGTSIDDAQQALMGTNKNDDGEQLWVSRTGFTIDPPSPLCAAPMIPSIAVTALLENVTGPSERSYRISPTIPPGTPERFFVVVGADRSCFVRARFTFHFDGDQTMISEPFDLAIWRPRNVVIKAKDGSQFIHMDGQWRLADEASDVARLWL</sequence>